<keyword evidence="13" id="KW-0325">Glycoprotein</keyword>
<evidence type="ECO:0000256" key="18">
    <source>
        <dbReference type="ARBA" id="ARBA00041339"/>
    </source>
</evidence>
<dbReference type="SUPFAM" id="SSF53271">
    <property type="entry name" value="PRTase-like"/>
    <property type="match status" value="2"/>
</dbReference>
<evidence type="ECO:0000256" key="13">
    <source>
        <dbReference type="ARBA" id="ARBA00023180"/>
    </source>
</evidence>
<evidence type="ECO:0000256" key="2">
    <source>
        <dbReference type="ARBA" id="ARBA00006434"/>
    </source>
</evidence>
<evidence type="ECO:0000313" key="24">
    <source>
        <dbReference type="Proteomes" id="UP000694727"/>
    </source>
</evidence>
<feature type="domain" description="Ribose-phosphate pyrophosphokinase N-terminal" evidence="22">
    <location>
        <begin position="28"/>
        <end position="138"/>
    </location>
</feature>
<evidence type="ECO:0000256" key="15">
    <source>
        <dbReference type="ARBA" id="ARBA00036082"/>
    </source>
</evidence>
<dbReference type="Proteomes" id="UP000694727">
    <property type="component" value="Unplaced"/>
</dbReference>
<dbReference type="Ensembl" id="ENSSSCT00025039714.1">
    <property type="protein sequence ID" value="ENSSSCP00025016839.1"/>
    <property type="gene ID" value="ENSSSCG00025028910.1"/>
</dbReference>
<dbReference type="InterPro" id="IPR005946">
    <property type="entry name" value="Rib-P_diPkinase"/>
</dbReference>
<evidence type="ECO:0000256" key="7">
    <source>
        <dbReference type="ARBA" id="ARBA00022692"/>
    </source>
</evidence>
<evidence type="ECO:0000256" key="19">
    <source>
        <dbReference type="ARBA" id="ARBA00042835"/>
    </source>
</evidence>
<dbReference type="PROSITE" id="PS50283">
    <property type="entry name" value="NA_SOLUT_SYMP_3"/>
    <property type="match status" value="1"/>
</dbReference>
<keyword evidence="9 21" id="KW-1133">Transmembrane helix</keyword>
<dbReference type="GO" id="GO:0000287">
    <property type="term" value="F:magnesium ion binding"/>
    <property type="evidence" value="ECO:0007669"/>
    <property type="project" value="InterPro"/>
</dbReference>
<keyword evidence="14" id="KW-0739">Sodium transport</keyword>
<feature type="transmembrane region" description="Helical" evidence="21">
    <location>
        <begin position="379"/>
        <end position="398"/>
    </location>
</feature>
<organism evidence="23 24">
    <name type="scientific">Sus scrofa</name>
    <name type="common">Pig</name>
    <dbReference type="NCBI Taxonomy" id="9823"/>
    <lineage>
        <taxon>Eukaryota</taxon>
        <taxon>Metazoa</taxon>
        <taxon>Chordata</taxon>
        <taxon>Craniata</taxon>
        <taxon>Vertebrata</taxon>
        <taxon>Euteleostomi</taxon>
        <taxon>Mammalia</taxon>
        <taxon>Eutheria</taxon>
        <taxon>Laurasiatheria</taxon>
        <taxon>Artiodactyla</taxon>
        <taxon>Suina</taxon>
        <taxon>Suidae</taxon>
        <taxon>Sus</taxon>
    </lineage>
</organism>
<evidence type="ECO:0000256" key="20">
    <source>
        <dbReference type="ARBA" id="ARBA00045692"/>
    </source>
</evidence>
<accession>A0A8D0RIN7</accession>
<evidence type="ECO:0000256" key="6">
    <source>
        <dbReference type="ARBA" id="ARBA00022597"/>
    </source>
</evidence>
<feature type="transmembrane region" description="Helical" evidence="21">
    <location>
        <begin position="751"/>
        <end position="773"/>
    </location>
</feature>
<dbReference type="Ensembl" id="ENSSSCT00040054267.1">
    <property type="protein sequence ID" value="ENSSSCP00040022578.1"/>
    <property type="gene ID" value="ENSSSCG00040040148.1"/>
</dbReference>
<name>A0A8D0RIN7_PIG</name>
<dbReference type="SMART" id="SM01400">
    <property type="entry name" value="Pribosyltran_N"/>
    <property type="match status" value="1"/>
</dbReference>
<dbReference type="Proteomes" id="UP000694720">
    <property type="component" value="Unplaced"/>
</dbReference>
<dbReference type="Pfam" id="PF14572">
    <property type="entry name" value="Pribosyl_synth"/>
    <property type="match status" value="1"/>
</dbReference>
<comment type="similarity">
    <text evidence="3">Belongs to the ribose-phosphate pyrophosphokinase family.</text>
</comment>
<evidence type="ECO:0000259" key="22">
    <source>
        <dbReference type="Pfam" id="PF13793"/>
    </source>
</evidence>
<evidence type="ECO:0000256" key="11">
    <source>
        <dbReference type="ARBA" id="ARBA00023065"/>
    </source>
</evidence>
<reference evidence="23" key="1">
    <citation type="submission" date="2025-05" db="UniProtKB">
        <authorList>
            <consortium name="Ensembl"/>
        </authorList>
    </citation>
    <scope>IDENTIFICATION</scope>
</reference>
<dbReference type="Ensembl" id="ENSSSCT00060106383.1">
    <property type="protein sequence ID" value="ENSSSCP00060046950.1"/>
    <property type="gene ID" value="ENSSSCG00060077182.1"/>
</dbReference>
<feature type="transmembrane region" description="Helical" evidence="21">
    <location>
        <begin position="449"/>
        <end position="474"/>
    </location>
</feature>
<feature type="transmembrane region" description="Helical" evidence="21">
    <location>
        <begin position="689"/>
        <end position="708"/>
    </location>
</feature>
<dbReference type="GO" id="GO:0009165">
    <property type="term" value="P:nucleotide biosynthetic process"/>
    <property type="evidence" value="ECO:0007669"/>
    <property type="project" value="UniProtKB-KW"/>
</dbReference>
<dbReference type="Gene3D" id="3.40.50.2020">
    <property type="match status" value="2"/>
</dbReference>
<feature type="transmembrane region" description="Helical" evidence="21">
    <location>
        <begin position="648"/>
        <end position="668"/>
    </location>
</feature>
<dbReference type="GO" id="GO:0016324">
    <property type="term" value="C:apical plasma membrane"/>
    <property type="evidence" value="ECO:0007669"/>
    <property type="project" value="UniProtKB-SubCell"/>
</dbReference>
<dbReference type="PROSITE" id="PS00457">
    <property type="entry name" value="NA_SOLUT_SYMP_2"/>
    <property type="match status" value="1"/>
</dbReference>
<dbReference type="PANTHER" id="PTHR11819:SF128">
    <property type="entry name" value="SODIUM_MANNOSE COTRANSPORTER SLC5A10"/>
    <property type="match status" value="1"/>
</dbReference>
<dbReference type="PANTHER" id="PTHR11819">
    <property type="entry name" value="SOLUTE CARRIER FAMILY 5"/>
    <property type="match status" value="1"/>
</dbReference>
<dbReference type="Proteomes" id="UP000694723">
    <property type="component" value="Unplaced"/>
</dbReference>
<keyword evidence="6" id="KW-0762">Sugar transport</keyword>
<evidence type="ECO:0000313" key="23">
    <source>
        <dbReference type="Ensembl" id="ENSSSCP00025016839.1"/>
    </source>
</evidence>
<keyword evidence="12 21" id="KW-0472">Membrane</keyword>
<dbReference type="Ensembl" id="ENSSSCT00035097699.1">
    <property type="protein sequence ID" value="ENSSSCP00035041233.1"/>
    <property type="gene ID" value="ENSSSCG00035072171.1"/>
</dbReference>
<dbReference type="AlphaFoldDB" id="A0A8D0RIN7"/>
<feature type="transmembrane region" description="Helical" evidence="21">
    <location>
        <begin position="541"/>
        <end position="559"/>
    </location>
</feature>
<feature type="transmembrane region" description="Helical" evidence="21">
    <location>
        <begin position="793"/>
        <end position="814"/>
    </location>
</feature>
<keyword evidence="10" id="KW-0915">Sodium</keyword>
<dbReference type="FunFam" id="1.20.1730.10:FF:000004">
    <property type="entry name" value="sodium/glucose cotransporter 5 isoform X1"/>
    <property type="match status" value="1"/>
</dbReference>
<dbReference type="Ensembl" id="ENSSSCT00030035270.1">
    <property type="protein sequence ID" value="ENSSSCP00030016071.1"/>
    <property type="gene ID" value="ENSSSCG00030025236.1"/>
</dbReference>
<evidence type="ECO:0000256" key="12">
    <source>
        <dbReference type="ARBA" id="ARBA00023136"/>
    </source>
</evidence>
<comment type="catalytic activity">
    <reaction evidence="15">
        <text>D-mannose(out) + Na(+)(out) = D-mannose(in) + Na(+)(in)</text>
        <dbReference type="Rhea" id="RHEA:72907"/>
        <dbReference type="ChEBI" id="CHEBI:4208"/>
        <dbReference type="ChEBI" id="CHEBI:29101"/>
    </reaction>
    <physiologicalReaction direction="left-to-right" evidence="15">
        <dbReference type="Rhea" id="RHEA:72908"/>
    </physiologicalReaction>
</comment>
<comment type="function">
    <text evidence="20">Electrogenic Na+-coupled sugar symporter that actively transports D-mannose or D-fructose at the plasma membrane, with a Na+ to sugar coupling ratio of 1:1. Transporter activity is driven by a transmembrane Na+ electrochemical gradient set by the Na+/K+ pump. Exclusively recognizes sugar substrates having a pyranose ring with an axial hydroxyl group on carbon 2. Has likely evolved to enable renal reabsorption of D-mannose, an important constituent of oligosaccharide chains of glycoproteins. Contributes to dietary D-fructose reabsorption from glomerular filtrate across the brush border of the kidney.</text>
</comment>
<evidence type="ECO:0000256" key="4">
    <source>
        <dbReference type="ARBA" id="ARBA00022448"/>
    </source>
</evidence>
<keyword evidence="4" id="KW-0813">Transport</keyword>
<evidence type="ECO:0000256" key="3">
    <source>
        <dbReference type="ARBA" id="ARBA00006478"/>
    </source>
</evidence>
<evidence type="ECO:0000256" key="14">
    <source>
        <dbReference type="ARBA" id="ARBA00023201"/>
    </source>
</evidence>
<dbReference type="GO" id="GO:0005402">
    <property type="term" value="F:carbohydrate:monoatomic cation symporter activity"/>
    <property type="evidence" value="ECO:0007669"/>
    <property type="project" value="UniProtKB-ARBA"/>
</dbReference>
<feature type="transmembrane region" description="Helical" evidence="21">
    <location>
        <begin position="720"/>
        <end position="744"/>
    </location>
</feature>
<comment type="subcellular location">
    <subcellularLocation>
        <location evidence="1">Apical cell membrane</location>
        <topology evidence="1">Multi-pass membrane protein</topology>
    </subcellularLocation>
</comment>
<dbReference type="NCBIfam" id="TIGR01251">
    <property type="entry name" value="ribP_PPkin"/>
    <property type="match status" value="1"/>
</dbReference>
<protein>
    <recommendedName>
        <fullName evidence="17">Sodium/mannose cotransporter SLC5A10</fullName>
    </recommendedName>
    <alternativeName>
        <fullName evidence="18">Sodium/glucose cotransporter 5</fullName>
    </alternativeName>
    <alternativeName>
        <fullName evidence="19">Solute carrier family 5 member 10</fullName>
    </alternativeName>
</protein>
<dbReference type="InterPro" id="IPR001734">
    <property type="entry name" value="Na/solute_symporter"/>
</dbReference>
<gene>
    <name evidence="23" type="primary">PRPSAP2</name>
</gene>
<feature type="transmembrane region" description="Helical" evidence="21">
    <location>
        <begin position="419"/>
        <end position="443"/>
    </location>
</feature>
<dbReference type="Pfam" id="PF13793">
    <property type="entry name" value="Pribosyltran_N"/>
    <property type="match status" value="1"/>
</dbReference>
<evidence type="ECO:0000256" key="8">
    <source>
        <dbReference type="ARBA" id="ARBA00022727"/>
    </source>
</evidence>
<feature type="transmembrane region" description="Helical" evidence="21">
    <location>
        <begin position="580"/>
        <end position="601"/>
    </location>
</feature>
<keyword evidence="8" id="KW-0545">Nucleotide biosynthesis</keyword>
<feature type="transmembrane region" description="Helical" evidence="21">
    <location>
        <begin position="481"/>
        <end position="498"/>
    </location>
</feature>
<dbReference type="InterPro" id="IPR038377">
    <property type="entry name" value="Na/Glc_symporter_sf"/>
</dbReference>
<evidence type="ECO:0000256" key="17">
    <source>
        <dbReference type="ARBA" id="ARBA00039217"/>
    </source>
</evidence>
<dbReference type="Proteomes" id="UP000694722">
    <property type="component" value="Unplaced"/>
</dbReference>
<dbReference type="FunFam" id="3.40.50.2020:FF:000018">
    <property type="entry name" value="Phosphoribosyl pyrophosphate synthase-associated protein 2"/>
    <property type="match status" value="1"/>
</dbReference>
<dbReference type="Pfam" id="PF00474">
    <property type="entry name" value="SSF"/>
    <property type="match status" value="1"/>
</dbReference>
<keyword evidence="11" id="KW-0406">Ion transport</keyword>
<dbReference type="Gene3D" id="1.20.1730.10">
    <property type="entry name" value="Sodium/glucose cotransporter"/>
    <property type="match status" value="1"/>
</dbReference>
<evidence type="ECO:0000256" key="9">
    <source>
        <dbReference type="ARBA" id="ARBA00022989"/>
    </source>
</evidence>
<comment type="similarity">
    <text evidence="2">Belongs to the sodium:solute symporter (SSF) (TC 2.A.21) family.</text>
</comment>
<dbReference type="InterPro" id="IPR018212">
    <property type="entry name" value="Na/solute_symporter_CS"/>
</dbReference>
<evidence type="ECO:0000256" key="5">
    <source>
        <dbReference type="ARBA" id="ARBA00022475"/>
    </source>
</evidence>
<sequence>MFCVAPPELEATMNVTKGGLVLFSANSNSSCMELSKKIAERLGVEMGKVQVYQEPDRETRVQIQESVRGKDVFIIQTVSKDVNTTIMELLIMVYACKTSCAKSVTGVIPYFPYSKQCKMRKRGSIVSKLLASMMCKAGLTHLITMDLHQKEIQGFFNIPVDNLRASPFLLQYIQEEIPDYRNAVIVAKSPASAKRAQSFAERLRLGIAVIHGEAQDAESDLVDGRHSPPMVRSAAAIHPSLEIPMLIPKEKPPITVVGDVGGRIAIIVDDIIDDVDSFLAAAETLKERGAYKIFVMATHGLLSSDAPRLIEESAIDESSCRASRNTVSGYFLAGRDMMWWPIGASLFASSEGSGLFVGLAGSGAAGGLAVAGFEWHATYVLLALAWVFVPIYISSEIVTMPEYIQKRYGGQRIRMYLSVLSLLLSIFTKISIDLYAGALFVHICLGWNFYLSTCLMLVITALYTIAGGLAAVIYTDALQTLIMVVGAVILTVKAFQQIGGYEQLAAAYAQAIPSKTISNTTCHLPRADAMHMFRDPATGDLPWTGMTFGLTIMATWYWCTDQVIVQRSLSARDLNHAKGGSILASYLKMLPMGLMVMPGMISRVLFPDDVGCVVPSECLRACGAEIGCSNIAYPKLVMELMPTGLRGLMVAVMMAALMSSLTSIFNSSSTLFTMDVWRRLRPRAGERELLLVGRLVIVVLIGVSVAWIPVLQGSNSGQLFIYMQSVTSSLAPPVTAVFVLGIFWRRANEQGAFWGLMVGLAVGAWRLVLEFLHPAPPCGHPDVRPALLRTVHYLHFAVALFVLSGAVVAAVSLLTPPPAGVQIENLTWWTLARDRPSGAKTGDGPASQKHAFWARVCSLNAVLLVCVNLFFYAYFA</sequence>
<dbReference type="GO" id="GO:0015149">
    <property type="term" value="F:hexose transmembrane transporter activity"/>
    <property type="evidence" value="ECO:0007669"/>
    <property type="project" value="UniProtKB-ARBA"/>
</dbReference>
<evidence type="ECO:0000256" key="21">
    <source>
        <dbReference type="SAM" id="Phobius"/>
    </source>
</evidence>
<evidence type="ECO:0000256" key="1">
    <source>
        <dbReference type="ARBA" id="ARBA00004424"/>
    </source>
</evidence>
<feature type="transmembrane region" description="Helical" evidence="21">
    <location>
        <begin position="852"/>
        <end position="875"/>
    </location>
</feature>
<keyword evidence="7 21" id="KW-0812">Transmembrane</keyword>
<dbReference type="Proteomes" id="UP000694570">
    <property type="component" value="Unplaced"/>
</dbReference>
<dbReference type="GO" id="GO:0015370">
    <property type="term" value="F:solute:sodium symporter activity"/>
    <property type="evidence" value="ECO:0007669"/>
    <property type="project" value="UniProtKB-ARBA"/>
</dbReference>
<keyword evidence="5" id="KW-1003">Cell membrane</keyword>
<dbReference type="InterPro" id="IPR029057">
    <property type="entry name" value="PRTase-like"/>
</dbReference>
<dbReference type="InterPro" id="IPR029099">
    <property type="entry name" value="Pribosyltran_N"/>
</dbReference>
<comment type="catalytic activity">
    <reaction evidence="16">
        <text>D-fructopyranose(out) + Na(+)(out) = D-fructopyranose(in) + Na(+)(in)</text>
        <dbReference type="Rhea" id="RHEA:72915"/>
        <dbReference type="ChEBI" id="CHEBI:29101"/>
        <dbReference type="ChEBI" id="CHEBI:37714"/>
    </reaction>
    <physiologicalReaction direction="left-to-right" evidence="16">
        <dbReference type="Rhea" id="RHEA:72916"/>
    </physiologicalReaction>
</comment>
<evidence type="ECO:0000256" key="16">
    <source>
        <dbReference type="ARBA" id="ARBA00036553"/>
    </source>
</evidence>
<evidence type="ECO:0000256" key="10">
    <source>
        <dbReference type="ARBA" id="ARBA00023053"/>
    </source>
</evidence>
<dbReference type="NCBIfam" id="TIGR00813">
    <property type="entry name" value="sss"/>
    <property type="match status" value="1"/>
</dbReference>
<proteinExistence type="inferred from homology"/>